<keyword evidence="1" id="KW-0175">Coiled coil</keyword>
<gene>
    <name evidence="3" type="ORF">SMD31_12015</name>
</gene>
<protein>
    <submittedName>
        <fullName evidence="3">Uncharacterized protein</fullName>
    </submittedName>
</protein>
<name>A0ABU5E0C3_9PROT</name>
<feature type="coiled-coil region" evidence="1">
    <location>
        <begin position="302"/>
        <end position="360"/>
    </location>
</feature>
<evidence type="ECO:0000313" key="4">
    <source>
        <dbReference type="Proteomes" id="UP001271769"/>
    </source>
</evidence>
<organism evidence="3 4">
    <name type="scientific">Dongia rigui</name>
    <dbReference type="NCBI Taxonomy" id="940149"/>
    <lineage>
        <taxon>Bacteria</taxon>
        <taxon>Pseudomonadati</taxon>
        <taxon>Pseudomonadota</taxon>
        <taxon>Alphaproteobacteria</taxon>
        <taxon>Rhodospirillales</taxon>
        <taxon>Dongiaceae</taxon>
        <taxon>Dongia</taxon>
    </lineage>
</organism>
<keyword evidence="4" id="KW-1185">Reference proteome</keyword>
<accession>A0ABU5E0C3</accession>
<evidence type="ECO:0000256" key="1">
    <source>
        <dbReference type="SAM" id="Coils"/>
    </source>
</evidence>
<feature type="compositionally biased region" description="Basic residues" evidence="2">
    <location>
        <begin position="85"/>
        <end position="95"/>
    </location>
</feature>
<feature type="region of interest" description="Disordered" evidence="2">
    <location>
        <begin position="56"/>
        <end position="108"/>
    </location>
</feature>
<proteinExistence type="predicted"/>
<sequence>MKLQNSTISRVQLYELAWSEPLNRLAVQFGVSAIQFAEACDALRIPRPAPGYWGKHAVGRAPKRPQLPPAAPGQPAEWKPGSKVPAKRPPKMQRTRIRETSSAGASRVPKTHPLLAGARELFHGSRTAYDSQYLRPTKQLLVDLVVTESGLDKGLSVANRLFSAFEARGYRVSIAKSEDKFHYRPEIDEREVPRKTDRHGRHHLWGPRRITVARVGEMAFGLTIIELAEDVEMRYVGGQYVRETEVTARLAKRPGDWSWTTKKDLPTGRFSVLAYSPYGFAKWSRVWREERDTPLPESGKIVEELENSIPEITRLIEEGKREAEREHQRWRAQMDEWKRKEEAKKRAEALEESTEEMRSIIEDWAKSKQLEAFFKNARAQLSLMPIDEQGALRERLDRAQALIGETDALKTFLQWKTPEEIYPGRGEVASDDGVV</sequence>
<evidence type="ECO:0000313" key="3">
    <source>
        <dbReference type="EMBL" id="MDY0872659.1"/>
    </source>
</evidence>
<reference evidence="3 4" key="1">
    <citation type="journal article" date="2013" name="Antonie Van Leeuwenhoek">
        <title>Dongia rigui sp. nov., isolated from freshwater of a large wetland in Korea.</title>
        <authorList>
            <person name="Baik K.S."/>
            <person name="Hwang Y.M."/>
            <person name="Choi J.S."/>
            <person name="Kwon J."/>
            <person name="Seong C.N."/>
        </authorList>
    </citation>
    <scope>NUCLEOTIDE SEQUENCE [LARGE SCALE GENOMIC DNA]</scope>
    <source>
        <strain evidence="3 4">04SU4-P</strain>
    </source>
</reference>
<evidence type="ECO:0000256" key="2">
    <source>
        <dbReference type="SAM" id="MobiDB-lite"/>
    </source>
</evidence>
<comment type="caution">
    <text evidence="3">The sequence shown here is derived from an EMBL/GenBank/DDBJ whole genome shotgun (WGS) entry which is preliminary data.</text>
</comment>
<dbReference type="Proteomes" id="UP001271769">
    <property type="component" value="Unassembled WGS sequence"/>
</dbReference>
<dbReference type="RefSeq" id="WP_320501133.1">
    <property type="nucleotide sequence ID" value="NZ_JAXCLX010000002.1"/>
</dbReference>
<dbReference type="EMBL" id="JAXCLX010000002">
    <property type="protein sequence ID" value="MDY0872659.1"/>
    <property type="molecule type" value="Genomic_DNA"/>
</dbReference>